<dbReference type="AlphaFoldDB" id="A0AAV2ELI7"/>
<name>A0AAV2ELI7_9ROSI</name>
<accession>A0AAV2ELI7</accession>
<evidence type="ECO:0000313" key="1">
    <source>
        <dbReference type="EMBL" id="CAL1386518.1"/>
    </source>
</evidence>
<proteinExistence type="predicted"/>
<dbReference type="EMBL" id="OZ034818">
    <property type="protein sequence ID" value="CAL1386518.1"/>
    <property type="molecule type" value="Genomic_DNA"/>
</dbReference>
<protein>
    <submittedName>
        <fullName evidence="1">Uncharacterized protein</fullName>
    </submittedName>
</protein>
<evidence type="ECO:0000313" key="2">
    <source>
        <dbReference type="Proteomes" id="UP001497516"/>
    </source>
</evidence>
<reference evidence="1 2" key="1">
    <citation type="submission" date="2024-04" db="EMBL/GenBank/DDBJ databases">
        <authorList>
            <person name="Fracassetti M."/>
        </authorList>
    </citation>
    <scope>NUCLEOTIDE SEQUENCE [LARGE SCALE GENOMIC DNA]</scope>
</reference>
<gene>
    <name evidence="1" type="ORF">LTRI10_LOCUS27561</name>
</gene>
<dbReference type="Proteomes" id="UP001497516">
    <property type="component" value="Chromosome 5"/>
</dbReference>
<sequence>METKEENYLEQSMSRESLGSLTLTLHFFGSLDAADKSTPGTKFTIDFRHWQIATRFDFALEYGCSAFTPLQQSFAGSPRPVKYGMHGCSSSYTVEHAGGAGSLAPITPTMVATTKITTAAE</sequence>
<keyword evidence="2" id="KW-1185">Reference proteome</keyword>
<organism evidence="1 2">
    <name type="scientific">Linum trigynum</name>
    <dbReference type="NCBI Taxonomy" id="586398"/>
    <lineage>
        <taxon>Eukaryota</taxon>
        <taxon>Viridiplantae</taxon>
        <taxon>Streptophyta</taxon>
        <taxon>Embryophyta</taxon>
        <taxon>Tracheophyta</taxon>
        <taxon>Spermatophyta</taxon>
        <taxon>Magnoliopsida</taxon>
        <taxon>eudicotyledons</taxon>
        <taxon>Gunneridae</taxon>
        <taxon>Pentapetalae</taxon>
        <taxon>rosids</taxon>
        <taxon>fabids</taxon>
        <taxon>Malpighiales</taxon>
        <taxon>Linaceae</taxon>
        <taxon>Linum</taxon>
    </lineage>
</organism>